<organism evidence="2 3">
    <name type="scientific">Phaseolus angularis</name>
    <name type="common">Azuki bean</name>
    <name type="synonym">Vigna angularis</name>
    <dbReference type="NCBI Taxonomy" id="3914"/>
    <lineage>
        <taxon>Eukaryota</taxon>
        <taxon>Viridiplantae</taxon>
        <taxon>Streptophyta</taxon>
        <taxon>Embryophyta</taxon>
        <taxon>Tracheophyta</taxon>
        <taxon>Spermatophyta</taxon>
        <taxon>Magnoliopsida</taxon>
        <taxon>eudicotyledons</taxon>
        <taxon>Gunneridae</taxon>
        <taxon>Pentapetalae</taxon>
        <taxon>rosids</taxon>
        <taxon>fabids</taxon>
        <taxon>Fabales</taxon>
        <taxon>Fabaceae</taxon>
        <taxon>Papilionoideae</taxon>
        <taxon>50 kb inversion clade</taxon>
        <taxon>NPAAA clade</taxon>
        <taxon>indigoferoid/millettioid clade</taxon>
        <taxon>Phaseoleae</taxon>
        <taxon>Vigna</taxon>
    </lineage>
</organism>
<reference evidence="3" key="1">
    <citation type="journal article" date="2015" name="Proc. Natl. Acad. Sci. U.S.A.">
        <title>Genome sequencing of adzuki bean (Vigna angularis) provides insight into high starch and low fat accumulation and domestication.</title>
        <authorList>
            <person name="Yang K."/>
            <person name="Tian Z."/>
            <person name="Chen C."/>
            <person name="Luo L."/>
            <person name="Zhao B."/>
            <person name="Wang Z."/>
            <person name="Yu L."/>
            <person name="Li Y."/>
            <person name="Sun Y."/>
            <person name="Li W."/>
            <person name="Chen Y."/>
            <person name="Li Y."/>
            <person name="Zhang Y."/>
            <person name="Ai D."/>
            <person name="Zhao J."/>
            <person name="Shang C."/>
            <person name="Ma Y."/>
            <person name="Wu B."/>
            <person name="Wang M."/>
            <person name="Gao L."/>
            <person name="Sun D."/>
            <person name="Zhang P."/>
            <person name="Guo F."/>
            <person name="Wang W."/>
            <person name="Li Y."/>
            <person name="Wang J."/>
            <person name="Varshney R.K."/>
            <person name="Wang J."/>
            <person name="Ling H.Q."/>
            <person name="Wan P."/>
        </authorList>
    </citation>
    <scope>NUCLEOTIDE SEQUENCE</scope>
    <source>
        <strain evidence="3">cv. Jingnong 6</strain>
    </source>
</reference>
<protein>
    <submittedName>
        <fullName evidence="2">Uncharacterized protein</fullName>
    </submittedName>
</protein>
<evidence type="ECO:0000256" key="1">
    <source>
        <dbReference type="SAM" id="MobiDB-lite"/>
    </source>
</evidence>
<dbReference type="Proteomes" id="UP000053144">
    <property type="component" value="Chromosome 1"/>
</dbReference>
<proteinExistence type="predicted"/>
<feature type="compositionally biased region" description="Acidic residues" evidence="1">
    <location>
        <begin position="148"/>
        <end position="173"/>
    </location>
</feature>
<evidence type="ECO:0000313" key="3">
    <source>
        <dbReference type="Proteomes" id="UP000053144"/>
    </source>
</evidence>
<dbReference type="Gramene" id="KOM31937">
    <property type="protein sequence ID" value="KOM31937"/>
    <property type="gene ID" value="LR48_Vigan01g149300"/>
</dbReference>
<evidence type="ECO:0000313" key="2">
    <source>
        <dbReference type="EMBL" id="KOM31937.1"/>
    </source>
</evidence>
<dbReference type="AlphaFoldDB" id="A0A0L9TN97"/>
<accession>A0A0L9TN97</accession>
<name>A0A0L9TN97_PHAAN</name>
<sequence length="181" mass="20786">MKISDGALCSRVKDVNIKLIDDVWSSIAGFLLGVKNVNWGLKVLLHFHVNYIEESCETYNKRNIIDKTALHHMNLRHGPDGWIFKDENLDREEALAGSSTANFRPKSKFEKFMVRQMNSLNTLCRSQFDKLNKNIAVVQKKLGIQSLDDDDDEIEEVETSDDEEESIPDESNDDILLRDMI</sequence>
<dbReference type="EMBL" id="CM003371">
    <property type="protein sequence ID" value="KOM31937.1"/>
    <property type="molecule type" value="Genomic_DNA"/>
</dbReference>
<feature type="region of interest" description="Disordered" evidence="1">
    <location>
        <begin position="148"/>
        <end position="174"/>
    </location>
</feature>
<gene>
    <name evidence="2" type="ORF">LR48_Vigan01g149300</name>
</gene>